<evidence type="ECO:0000313" key="2">
    <source>
        <dbReference type="EMBL" id="KAH1121809.1"/>
    </source>
</evidence>
<comment type="caution">
    <text evidence="2">The sequence shown here is derived from an EMBL/GenBank/DDBJ whole genome shotgun (WGS) entry which is preliminary data.</text>
</comment>
<accession>A0A9D3WCY4</accession>
<proteinExistence type="predicted"/>
<evidence type="ECO:0000259" key="1">
    <source>
        <dbReference type="Pfam" id="PF14111"/>
    </source>
</evidence>
<feature type="domain" description="DUF4283" evidence="1">
    <location>
        <begin position="6"/>
        <end position="51"/>
    </location>
</feature>
<dbReference type="Pfam" id="PF14111">
    <property type="entry name" value="DUF4283"/>
    <property type="match status" value="1"/>
</dbReference>
<reference evidence="2 3" key="1">
    <citation type="journal article" date="2021" name="Plant Biotechnol. J.">
        <title>Multi-omics assisted identification of the key and species-specific regulatory components of drought-tolerant mechanisms in Gossypium stocksii.</title>
        <authorList>
            <person name="Yu D."/>
            <person name="Ke L."/>
            <person name="Zhang D."/>
            <person name="Wu Y."/>
            <person name="Sun Y."/>
            <person name="Mei J."/>
            <person name="Sun J."/>
            <person name="Sun Y."/>
        </authorList>
    </citation>
    <scope>NUCLEOTIDE SEQUENCE [LARGE SCALE GENOMIC DNA]</scope>
    <source>
        <strain evidence="3">cv. E1</strain>
        <tissue evidence="2">Leaf</tissue>
    </source>
</reference>
<sequence length="195" mass="22885">MPFQLMNTENGYVSAKFQNKKDYEKVLSQGPWVIYGQYLTVQPWTIDFRPSQLYLSIVMAWIHLSSLLRYMYNPKIVKEIKDMVGKVVKLDYNIDNRTRGRFTRMAVYVNLDKTPISQVNGITQRIEYESLPIVYFSCGPYGHLKELCLRAFIVLKLQGSEVLSNNRSSTELGMAEREKVYESWMLAERKSWRKS</sequence>
<dbReference type="InterPro" id="IPR025558">
    <property type="entry name" value="DUF4283"/>
</dbReference>
<dbReference type="EMBL" id="JAIQCV010000002">
    <property type="protein sequence ID" value="KAH1121809.1"/>
    <property type="molecule type" value="Genomic_DNA"/>
</dbReference>
<protein>
    <recommendedName>
        <fullName evidence="1">DUF4283 domain-containing protein</fullName>
    </recommendedName>
</protein>
<dbReference type="InterPro" id="IPR040256">
    <property type="entry name" value="At4g02000-like"/>
</dbReference>
<organism evidence="2 3">
    <name type="scientific">Gossypium stocksii</name>
    <dbReference type="NCBI Taxonomy" id="47602"/>
    <lineage>
        <taxon>Eukaryota</taxon>
        <taxon>Viridiplantae</taxon>
        <taxon>Streptophyta</taxon>
        <taxon>Embryophyta</taxon>
        <taxon>Tracheophyta</taxon>
        <taxon>Spermatophyta</taxon>
        <taxon>Magnoliopsida</taxon>
        <taxon>eudicotyledons</taxon>
        <taxon>Gunneridae</taxon>
        <taxon>Pentapetalae</taxon>
        <taxon>rosids</taxon>
        <taxon>malvids</taxon>
        <taxon>Malvales</taxon>
        <taxon>Malvaceae</taxon>
        <taxon>Malvoideae</taxon>
        <taxon>Gossypium</taxon>
    </lineage>
</organism>
<dbReference type="AlphaFoldDB" id="A0A9D3WCY4"/>
<name>A0A9D3WCY4_9ROSI</name>
<keyword evidence="3" id="KW-1185">Reference proteome</keyword>
<dbReference type="OrthoDB" id="995555at2759"/>
<dbReference type="Proteomes" id="UP000828251">
    <property type="component" value="Unassembled WGS sequence"/>
</dbReference>
<gene>
    <name evidence="2" type="ORF">J1N35_004969</name>
</gene>
<dbReference type="PANTHER" id="PTHR31286:SF173">
    <property type="entry name" value="DUF4283 DOMAIN-CONTAINING PROTEIN"/>
    <property type="match status" value="1"/>
</dbReference>
<evidence type="ECO:0000313" key="3">
    <source>
        <dbReference type="Proteomes" id="UP000828251"/>
    </source>
</evidence>
<dbReference type="PANTHER" id="PTHR31286">
    <property type="entry name" value="GLYCINE-RICH CELL WALL STRUCTURAL PROTEIN 1.8-LIKE"/>
    <property type="match status" value="1"/>
</dbReference>